<protein>
    <submittedName>
        <fullName evidence="1">Uncharacterized protein</fullName>
    </submittedName>
</protein>
<evidence type="ECO:0000313" key="1">
    <source>
        <dbReference type="EMBL" id="QHT21645.1"/>
    </source>
</evidence>
<name>A0A6C0E2L0_9ZZZZ</name>
<sequence length="83" mass="9811">MCFMVVFVIKNHCYSYRVIETYNNSETQSLIRLAIPKQNTDKVIELLLEINRSGKTDLIIQMGEEHNYEREVVPIFGCRFVRI</sequence>
<reference evidence="1" key="1">
    <citation type="journal article" date="2020" name="Nature">
        <title>Giant virus diversity and host interactions through global metagenomics.</title>
        <authorList>
            <person name="Schulz F."/>
            <person name="Roux S."/>
            <person name="Paez-Espino D."/>
            <person name="Jungbluth S."/>
            <person name="Walsh D.A."/>
            <person name="Denef V.J."/>
            <person name="McMahon K.D."/>
            <person name="Konstantinidis K.T."/>
            <person name="Eloe-Fadrosh E.A."/>
            <person name="Kyrpides N.C."/>
            <person name="Woyke T."/>
        </authorList>
    </citation>
    <scope>NUCLEOTIDE SEQUENCE</scope>
    <source>
        <strain evidence="1">GVMAG-M-3300023179-103</strain>
    </source>
</reference>
<accession>A0A6C0E2L0</accession>
<organism evidence="1">
    <name type="scientific">viral metagenome</name>
    <dbReference type="NCBI Taxonomy" id="1070528"/>
    <lineage>
        <taxon>unclassified sequences</taxon>
        <taxon>metagenomes</taxon>
        <taxon>organismal metagenomes</taxon>
    </lineage>
</organism>
<proteinExistence type="predicted"/>
<dbReference type="EMBL" id="MN739696">
    <property type="protein sequence ID" value="QHT21645.1"/>
    <property type="molecule type" value="Genomic_DNA"/>
</dbReference>
<dbReference type="AlphaFoldDB" id="A0A6C0E2L0"/>